<dbReference type="SMART" id="SM01133">
    <property type="entry name" value="DeoC"/>
    <property type="match status" value="1"/>
</dbReference>
<evidence type="ECO:0000256" key="3">
    <source>
        <dbReference type="ARBA" id="ARBA00023239"/>
    </source>
</evidence>
<sequence length="223" mass="23835">MSLESSLLDDPSDVVSIIDHTNVDPTATEAEIRELCQEVDDYGFCSAVVVPYHAELADRMLDDRANVAAVIGFPYGIQNSTAKRDEVEELLEHVDELDMVMNRTAFANDDHEAVVEDVETVAEAVGDKTLKCIIESPTLSPPEIRRAAGLVEEGGADFVKTAVGYEGPTDRAEVEAIADGIGSDTEIKASGGIATFEAVLEMVRAGATRIGASSGVEIYNSTR</sequence>
<evidence type="ECO:0000256" key="6">
    <source>
        <dbReference type="HAMAP-Rule" id="MF_00114"/>
    </source>
</evidence>
<gene>
    <name evidence="7" type="primary">deoC2</name>
    <name evidence="6" type="synonym">deoC</name>
    <name evidence="7" type="ordered locus">Nmlp_2994</name>
</gene>
<dbReference type="OrthoDB" id="31145at2157"/>
<name>M1XS71_NATM8</name>
<keyword evidence="8" id="KW-1185">Reference proteome</keyword>
<dbReference type="Pfam" id="PF01791">
    <property type="entry name" value="DeoC"/>
    <property type="match status" value="1"/>
</dbReference>
<dbReference type="UniPathway" id="UPA00002">
    <property type="reaction ID" value="UER00468"/>
</dbReference>
<evidence type="ECO:0000313" key="7">
    <source>
        <dbReference type="EMBL" id="CCQ37137.1"/>
    </source>
</evidence>
<dbReference type="PANTHER" id="PTHR10889">
    <property type="entry name" value="DEOXYRIBOSE-PHOSPHATE ALDOLASE"/>
    <property type="match status" value="1"/>
</dbReference>
<dbReference type="eggNOG" id="arCOG04320">
    <property type="taxonomic scope" value="Archaea"/>
</dbReference>
<dbReference type="SUPFAM" id="SSF51569">
    <property type="entry name" value="Aldolase"/>
    <property type="match status" value="1"/>
</dbReference>
<dbReference type="GO" id="GO:0005737">
    <property type="term" value="C:cytoplasm"/>
    <property type="evidence" value="ECO:0007669"/>
    <property type="project" value="UniProtKB-SubCell"/>
</dbReference>
<feature type="active site" description="Schiff-base intermediate with acetaldehyde" evidence="6">
    <location>
        <position position="160"/>
    </location>
</feature>
<protein>
    <recommendedName>
        <fullName evidence="6">Deoxyribose-phosphate aldolase</fullName>
        <shortName evidence="6">DERA</shortName>
        <ecNumber evidence="6">4.1.2.4</ecNumber>
    </recommendedName>
    <alternativeName>
        <fullName evidence="6">2-deoxy-D-ribose 5-phosphate aldolase</fullName>
    </alternativeName>
    <alternativeName>
        <fullName evidence="6">Phosphodeoxyriboaldolase</fullName>
        <shortName evidence="6">Deoxyriboaldolase</shortName>
    </alternativeName>
</protein>
<dbReference type="NCBIfam" id="TIGR00126">
    <property type="entry name" value="deoC"/>
    <property type="match status" value="1"/>
</dbReference>
<dbReference type="InterPro" id="IPR002915">
    <property type="entry name" value="DeoC/FbaB/LacD_aldolase"/>
</dbReference>
<comment type="pathway">
    <text evidence="6">Carbohydrate degradation; 2-deoxy-D-ribose 1-phosphate degradation; D-glyceraldehyde 3-phosphate and acetaldehyde from 2-deoxy-alpha-D-ribose 1-phosphate: step 2/2.</text>
</comment>
<evidence type="ECO:0000256" key="1">
    <source>
        <dbReference type="ARBA" id="ARBA00010936"/>
    </source>
</evidence>
<reference evidence="7 8" key="1">
    <citation type="journal article" date="2013" name="Genome Announc.">
        <title>Genome of the haloarchaeon Natronomonas moolapensis, a neutrophilic member of a previously haloalkaliphilic genus.</title>
        <authorList>
            <person name="Dyall-Smith M.L."/>
            <person name="Pfeiffer F."/>
            <person name="Oberwinkler T."/>
            <person name="Klee K."/>
            <person name="Rampp M."/>
            <person name="Palm P."/>
            <person name="Gross K."/>
            <person name="Schuster S.C."/>
            <person name="Oesterhelt D."/>
        </authorList>
    </citation>
    <scope>NUCLEOTIDE SEQUENCE [LARGE SCALE GENOMIC DNA]</scope>
    <source>
        <strain evidence="8">DSM 18674 / JCM 14361 / 8.8.11</strain>
    </source>
</reference>
<proteinExistence type="inferred from homology"/>
<dbReference type="InterPro" id="IPR011343">
    <property type="entry name" value="DeoC"/>
</dbReference>
<dbReference type="HAMAP" id="MF_00114">
    <property type="entry name" value="DeoC_type1"/>
    <property type="match status" value="1"/>
</dbReference>
<dbReference type="GO" id="GO:0016052">
    <property type="term" value="P:carbohydrate catabolic process"/>
    <property type="evidence" value="ECO:0007669"/>
    <property type="project" value="TreeGrafter"/>
</dbReference>
<comment type="subcellular location">
    <subcellularLocation>
        <location evidence="6">Cytoplasm</location>
    </subcellularLocation>
</comment>
<dbReference type="InterPro" id="IPR028581">
    <property type="entry name" value="DeoC_typeI"/>
</dbReference>
<dbReference type="RefSeq" id="WP_015409887.1">
    <property type="nucleotide sequence ID" value="NC_020388.1"/>
</dbReference>
<comment type="function">
    <text evidence="6">Catalyzes a reversible aldol reaction between acetaldehyde and D-glyceraldehyde 3-phosphate to generate 2-deoxy-D-ribose 5-phosphate.</text>
</comment>
<dbReference type="Gene3D" id="3.20.20.70">
    <property type="entry name" value="Aldolase class I"/>
    <property type="match status" value="1"/>
</dbReference>
<dbReference type="GeneID" id="14652734"/>
<keyword evidence="2 6" id="KW-0963">Cytoplasm</keyword>
<dbReference type="PIRSF" id="PIRSF001357">
    <property type="entry name" value="DeoC"/>
    <property type="match status" value="1"/>
</dbReference>
<organism evidence="7 8">
    <name type="scientific">Natronomonas moolapensis (strain DSM 18674 / CECT 7526 / JCM 14361 / 8.8.11)</name>
    <dbReference type="NCBI Taxonomy" id="268739"/>
    <lineage>
        <taxon>Archaea</taxon>
        <taxon>Methanobacteriati</taxon>
        <taxon>Methanobacteriota</taxon>
        <taxon>Stenosarchaea group</taxon>
        <taxon>Halobacteria</taxon>
        <taxon>Halobacteriales</taxon>
        <taxon>Natronomonadaceae</taxon>
        <taxon>Natronomonas</taxon>
    </lineage>
</organism>
<dbReference type="KEGG" id="nmo:Nmlp_2994"/>
<dbReference type="HOGENOM" id="CLU_053595_0_1_2"/>
<dbReference type="Proteomes" id="UP000011867">
    <property type="component" value="Chromosome"/>
</dbReference>
<evidence type="ECO:0000313" key="8">
    <source>
        <dbReference type="Proteomes" id="UP000011867"/>
    </source>
</evidence>
<feature type="active site" description="Proton donor/acceptor" evidence="6">
    <location>
        <position position="98"/>
    </location>
</feature>
<dbReference type="PANTHER" id="PTHR10889:SF1">
    <property type="entry name" value="DEOXYRIBOSE-PHOSPHATE ALDOLASE"/>
    <property type="match status" value="1"/>
</dbReference>
<dbReference type="GO" id="GO:0004139">
    <property type="term" value="F:deoxyribose-phosphate aldolase activity"/>
    <property type="evidence" value="ECO:0007669"/>
    <property type="project" value="UniProtKB-UniRule"/>
</dbReference>
<evidence type="ECO:0000256" key="2">
    <source>
        <dbReference type="ARBA" id="ARBA00022490"/>
    </source>
</evidence>
<comment type="similarity">
    <text evidence="1 6">Belongs to the DeoC/FbaB aldolase family. DeoC type 1 subfamily.</text>
</comment>
<keyword evidence="4 6" id="KW-0704">Schiff base</keyword>
<evidence type="ECO:0000256" key="4">
    <source>
        <dbReference type="ARBA" id="ARBA00023270"/>
    </source>
</evidence>
<keyword evidence="3 6" id="KW-0456">Lyase</keyword>
<dbReference type="GO" id="GO:0006018">
    <property type="term" value="P:2-deoxyribose 1-phosphate catabolic process"/>
    <property type="evidence" value="ECO:0007669"/>
    <property type="project" value="UniProtKB-UniRule"/>
</dbReference>
<dbReference type="AlphaFoldDB" id="M1XS71"/>
<dbReference type="EMBL" id="HF582854">
    <property type="protein sequence ID" value="CCQ37137.1"/>
    <property type="molecule type" value="Genomic_DNA"/>
</dbReference>
<dbReference type="STRING" id="268739.Nmlp_2994"/>
<comment type="catalytic activity">
    <reaction evidence="5 6">
        <text>2-deoxy-D-ribose 5-phosphate = D-glyceraldehyde 3-phosphate + acetaldehyde</text>
        <dbReference type="Rhea" id="RHEA:12821"/>
        <dbReference type="ChEBI" id="CHEBI:15343"/>
        <dbReference type="ChEBI" id="CHEBI:59776"/>
        <dbReference type="ChEBI" id="CHEBI:62877"/>
        <dbReference type="EC" id="4.1.2.4"/>
    </reaction>
</comment>
<accession>M1XS71</accession>
<dbReference type="GO" id="GO:0009264">
    <property type="term" value="P:deoxyribonucleotide catabolic process"/>
    <property type="evidence" value="ECO:0007669"/>
    <property type="project" value="UniProtKB-UniRule"/>
</dbReference>
<dbReference type="EC" id="4.1.2.4" evidence="6"/>
<dbReference type="InterPro" id="IPR013785">
    <property type="entry name" value="Aldolase_TIM"/>
</dbReference>
<evidence type="ECO:0000256" key="5">
    <source>
        <dbReference type="ARBA" id="ARBA00048791"/>
    </source>
</evidence>
<feature type="active site" description="Proton donor/acceptor" evidence="6">
    <location>
        <position position="188"/>
    </location>
</feature>